<comment type="caution">
    <text evidence="4">The sequence shown here is derived from an EMBL/GenBank/DDBJ whole genome shotgun (WGS) entry which is preliminary data.</text>
</comment>
<name>A0ABT5K2Z2_9BURK</name>
<dbReference type="NCBIfam" id="TIGR02595">
    <property type="entry name" value="PEP_CTERM"/>
    <property type="match status" value="1"/>
</dbReference>
<feature type="region of interest" description="Disordered" evidence="1">
    <location>
        <begin position="171"/>
        <end position="197"/>
    </location>
</feature>
<dbReference type="EMBL" id="JAQQXR010000006">
    <property type="protein sequence ID" value="MDC8759352.1"/>
    <property type="molecule type" value="Genomic_DNA"/>
</dbReference>
<dbReference type="RefSeq" id="WP_273672453.1">
    <property type="nucleotide sequence ID" value="NZ_JAQQXR010000006.1"/>
</dbReference>
<dbReference type="InterPro" id="IPR013424">
    <property type="entry name" value="Ice-binding_C"/>
</dbReference>
<reference evidence="4 5" key="1">
    <citation type="submission" date="2022-10" db="EMBL/GenBank/DDBJ databases">
        <title>Janthinobacterium sp. hw3 Genome sequencing.</title>
        <authorList>
            <person name="Park S."/>
        </authorList>
    </citation>
    <scope>NUCLEOTIDE SEQUENCE [LARGE SCALE GENOMIC DNA]</scope>
    <source>
        <strain evidence="5">hw3</strain>
    </source>
</reference>
<evidence type="ECO:0000256" key="1">
    <source>
        <dbReference type="SAM" id="MobiDB-lite"/>
    </source>
</evidence>
<evidence type="ECO:0000313" key="4">
    <source>
        <dbReference type="EMBL" id="MDC8759352.1"/>
    </source>
</evidence>
<protein>
    <submittedName>
        <fullName evidence="4">MHFG family PEP-CTERM protein</fullName>
    </submittedName>
</protein>
<evidence type="ECO:0000313" key="5">
    <source>
        <dbReference type="Proteomes" id="UP001221208"/>
    </source>
</evidence>
<dbReference type="NCBIfam" id="NF038119">
    <property type="entry name" value="PEP_CTERM_MHFG"/>
    <property type="match status" value="1"/>
</dbReference>
<evidence type="ECO:0000259" key="3">
    <source>
        <dbReference type="Pfam" id="PF07589"/>
    </source>
</evidence>
<dbReference type="Pfam" id="PF07589">
    <property type="entry name" value="PEP-CTERM"/>
    <property type="match status" value="1"/>
</dbReference>
<keyword evidence="2" id="KW-0732">Signal</keyword>
<sequence length="274" mass="28802">MLSVLLCFSVMSLAPLAVEAKTGLGADRLENCNWNRPGVNPFMGDVVAAVDRYTEIPAAVRERLKQRMRDRNFDEFVTISRDAISGRHDYDARISDMHFGEGRVCKQVSRAGWNAQMKERGLVYCEQDHCILVPTVCRNVSRITRKPQAPGTAGAGAAGGAPANYAAAALPGTVPSTPSTPYEELRPGSLHGDVPAIGSSPEALLSPGLTQGPGFLASGLASSAAILSGSPGGSGRAKSQGLVVPLTPVPEPETWGMLLAGMAVLAVAARRRRA</sequence>
<dbReference type="Proteomes" id="UP001221208">
    <property type="component" value="Unassembled WGS sequence"/>
</dbReference>
<accession>A0ABT5K2Z2</accession>
<feature type="signal peptide" evidence="2">
    <location>
        <begin position="1"/>
        <end position="17"/>
    </location>
</feature>
<organism evidence="4 5">
    <name type="scientific">Janthinobacterium fluminis</name>
    <dbReference type="NCBI Taxonomy" id="2987524"/>
    <lineage>
        <taxon>Bacteria</taxon>
        <taxon>Pseudomonadati</taxon>
        <taxon>Pseudomonadota</taxon>
        <taxon>Betaproteobacteria</taxon>
        <taxon>Burkholderiales</taxon>
        <taxon>Oxalobacteraceae</taxon>
        <taxon>Janthinobacterium</taxon>
    </lineage>
</organism>
<proteinExistence type="predicted"/>
<keyword evidence="5" id="KW-1185">Reference proteome</keyword>
<gene>
    <name evidence="4" type="ORF">OIK44_17350</name>
</gene>
<evidence type="ECO:0000256" key="2">
    <source>
        <dbReference type="SAM" id="SignalP"/>
    </source>
</evidence>
<feature type="chain" id="PRO_5046233118" evidence="2">
    <location>
        <begin position="18"/>
        <end position="274"/>
    </location>
</feature>
<feature type="domain" description="Ice-binding protein C-terminal" evidence="3">
    <location>
        <begin position="248"/>
        <end position="272"/>
    </location>
</feature>